<dbReference type="GO" id="GO:0015914">
    <property type="term" value="P:phospholipid transport"/>
    <property type="evidence" value="ECO:0007669"/>
    <property type="project" value="InterPro"/>
</dbReference>
<evidence type="ECO:0000313" key="3">
    <source>
        <dbReference type="Proteomes" id="UP000477911"/>
    </source>
</evidence>
<dbReference type="InterPro" id="IPR052336">
    <property type="entry name" value="MlaD_Phospholipid_Transporter"/>
</dbReference>
<dbReference type="Proteomes" id="UP000477911">
    <property type="component" value="Unassembled WGS sequence"/>
</dbReference>
<dbReference type="InterPro" id="IPR003399">
    <property type="entry name" value="Mce/MlaD"/>
</dbReference>
<gene>
    <name evidence="2" type="primary">mlaD</name>
    <name evidence="2" type="ORF">GR170_14490</name>
</gene>
<reference evidence="2 3" key="1">
    <citation type="submission" date="2019-12" db="EMBL/GenBank/DDBJ databases">
        <authorList>
            <person name="Li M."/>
        </authorList>
    </citation>
    <scope>NUCLEOTIDE SEQUENCE [LARGE SCALE GENOMIC DNA]</scope>
    <source>
        <strain evidence="2 3">GBMRC 2024</strain>
    </source>
</reference>
<dbReference type="RefSeq" id="WP_160895169.1">
    <property type="nucleotide sequence ID" value="NZ_WUMU01000016.1"/>
</dbReference>
<comment type="caution">
    <text evidence="2">The sequence shown here is derived from an EMBL/GenBank/DDBJ whole genome shotgun (WGS) entry which is preliminary data.</text>
</comment>
<dbReference type="NCBIfam" id="TIGR04430">
    <property type="entry name" value="OM_asym_MlaD"/>
    <property type="match status" value="1"/>
</dbReference>
<organism evidence="2 3">
    <name type="scientific">Pseudooceanicola albus</name>
    <dbReference type="NCBI Taxonomy" id="2692189"/>
    <lineage>
        <taxon>Bacteria</taxon>
        <taxon>Pseudomonadati</taxon>
        <taxon>Pseudomonadota</taxon>
        <taxon>Alphaproteobacteria</taxon>
        <taxon>Rhodobacterales</taxon>
        <taxon>Paracoccaceae</taxon>
        <taxon>Pseudooceanicola</taxon>
    </lineage>
</organism>
<dbReference type="InterPro" id="IPR030970">
    <property type="entry name" value="ABC_MlaD"/>
</dbReference>
<accession>A0A6L7G6Y2</accession>
<protein>
    <submittedName>
        <fullName evidence="2">Outer membrane lipid asymmetry maintenance protein MlaD</fullName>
    </submittedName>
</protein>
<dbReference type="EMBL" id="WUMU01000016">
    <property type="protein sequence ID" value="MXN19050.1"/>
    <property type="molecule type" value="Genomic_DNA"/>
</dbReference>
<name>A0A6L7G6Y2_9RHOB</name>
<evidence type="ECO:0000259" key="1">
    <source>
        <dbReference type="Pfam" id="PF02470"/>
    </source>
</evidence>
<sequence length="159" mass="16150">MSTYKTTEVAVGAGVLAVAAAFLIYIGQVAGVGGGPAGYNLHASFRSIEGVKLGTDVRMAGVKVGTVTGISFDPKTFRADANFTVQKNIEIPEDSQIVISSEGLLGGNYVEILPGGSPMNLAPGDEVVDTQGAVSLINLLLKFVAGGGDKSSDDSSGTQ</sequence>
<evidence type="ECO:0000313" key="2">
    <source>
        <dbReference type="EMBL" id="MXN19050.1"/>
    </source>
</evidence>
<dbReference type="Pfam" id="PF02470">
    <property type="entry name" value="MlaD"/>
    <property type="match status" value="1"/>
</dbReference>
<keyword evidence="3" id="KW-1185">Reference proteome</keyword>
<dbReference type="PANTHER" id="PTHR33371:SF4">
    <property type="entry name" value="INTERMEMBRANE PHOSPHOLIPID TRANSPORT SYSTEM BINDING PROTEIN MLAD"/>
    <property type="match status" value="1"/>
</dbReference>
<feature type="domain" description="Mce/MlaD" evidence="1">
    <location>
        <begin position="38"/>
        <end position="115"/>
    </location>
</feature>
<dbReference type="PANTHER" id="PTHR33371">
    <property type="entry name" value="INTERMEMBRANE PHOSPHOLIPID TRANSPORT SYSTEM BINDING PROTEIN MLAD-RELATED"/>
    <property type="match status" value="1"/>
</dbReference>
<proteinExistence type="predicted"/>
<dbReference type="AlphaFoldDB" id="A0A6L7G6Y2"/>